<dbReference type="OrthoDB" id="7864523at2"/>
<organism evidence="1 3">
    <name type="scientific">Roseovarius indicus</name>
    <dbReference type="NCBI Taxonomy" id="540747"/>
    <lineage>
        <taxon>Bacteria</taxon>
        <taxon>Pseudomonadati</taxon>
        <taxon>Pseudomonadota</taxon>
        <taxon>Alphaproteobacteria</taxon>
        <taxon>Rhodobacterales</taxon>
        <taxon>Roseobacteraceae</taxon>
        <taxon>Roseovarius</taxon>
    </lineage>
</organism>
<sequence>MEPEPNLVISSASQRIVEDGVTFKVDIYKLEGGDGWSLEVVTEDGTSIVWDDLFEDDRAAFAEAIRTIRSEGAVAFANGGSNVIPFRQ</sequence>
<keyword evidence="3" id="KW-1185">Reference proteome</keyword>
<evidence type="ECO:0000313" key="3">
    <source>
        <dbReference type="Proteomes" id="UP000051401"/>
    </source>
</evidence>
<dbReference type="EMBL" id="LAXI01000002">
    <property type="protein sequence ID" value="KRS19183.1"/>
    <property type="molecule type" value="Genomic_DNA"/>
</dbReference>
<dbReference type="PATRIC" id="fig|540747.5.peg.2756"/>
<dbReference type="EMBL" id="CP031598">
    <property type="protein sequence ID" value="QEW25856.1"/>
    <property type="molecule type" value="Genomic_DNA"/>
</dbReference>
<proteinExistence type="predicted"/>
<dbReference type="Proteomes" id="UP000051401">
    <property type="component" value="Unassembled WGS sequence"/>
</dbReference>
<protein>
    <submittedName>
        <fullName evidence="1">Uncharacterized protein</fullName>
    </submittedName>
</protein>
<accession>A0A0T5PDX5</accession>
<reference evidence="2 4" key="2">
    <citation type="submission" date="2018-08" db="EMBL/GenBank/DDBJ databases">
        <title>Genetic Globetrotter - A new plasmid hitch-hiking vast phylogenetic and geographic distances.</title>
        <authorList>
            <person name="Vollmers J."/>
            <person name="Petersen J."/>
        </authorList>
    </citation>
    <scope>NUCLEOTIDE SEQUENCE [LARGE SCALE GENOMIC DNA]</scope>
    <source>
        <strain evidence="2 4">DSM 26383</strain>
    </source>
</reference>
<dbReference type="AlphaFoldDB" id="A0A0T5PDX5"/>
<dbReference type="STRING" id="540747.SAMN04488031_10358"/>
<dbReference type="Proteomes" id="UP000325785">
    <property type="component" value="Chromosome"/>
</dbReference>
<reference evidence="1 3" key="1">
    <citation type="submission" date="2015-04" db="EMBL/GenBank/DDBJ databases">
        <title>The draft genome sequence of Roseovarius indicus B108T.</title>
        <authorList>
            <person name="Li G."/>
            <person name="Lai Q."/>
            <person name="Shao Z."/>
            <person name="Yan P."/>
        </authorList>
    </citation>
    <scope>NUCLEOTIDE SEQUENCE [LARGE SCALE GENOMIC DNA]</scope>
    <source>
        <strain evidence="1 3">B108</strain>
    </source>
</reference>
<evidence type="ECO:0000313" key="2">
    <source>
        <dbReference type="EMBL" id="QEW25856.1"/>
    </source>
</evidence>
<dbReference type="RefSeq" id="WP_057814165.1">
    <property type="nucleotide sequence ID" value="NZ_CP031598.1"/>
</dbReference>
<evidence type="ECO:0000313" key="4">
    <source>
        <dbReference type="Proteomes" id="UP000325785"/>
    </source>
</evidence>
<evidence type="ECO:0000313" key="1">
    <source>
        <dbReference type="EMBL" id="KRS19183.1"/>
    </source>
</evidence>
<name>A0A0T5PDX5_9RHOB</name>
<gene>
    <name evidence="2" type="ORF">RIdsm_01645</name>
    <name evidence="1" type="ORF">XM52_05870</name>
</gene>
<dbReference type="KEGG" id="rid:RIdsm_01645"/>